<name>A0A0A0EME2_9GAMM</name>
<dbReference type="GO" id="GO:0005886">
    <property type="term" value="C:plasma membrane"/>
    <property type="evidence" value="ECO:0007669"/>
    <property type="project" value="TreeGrafter"/>
</dbReference>
<evidence type="ECO:0000256" key="3">
    <source>
        <dbReference type="ARBA" id="ARBA00022553"/>
    </source>
</evidence>
<evidence type="ECO:0000256" key="2">
    <source>
        <dbReference type="ARBA" id="ARBA00012438"/>
    </source>
</evidence>
<dbReference type="PROSITE" id="PS50109">
    <property type="entry name" value="HIS_KIN"/>
    <property type="match status" value="1"/>
</dbReference>
<dbReference type="Pfam" id="PF00512">
    <property type="entry name" value="HisKA"/>
    <property type="match status" value="1"/>
</dbReference>
<dbReference type="InterPro" id="IPR011006">
    <property type="entry name" value="CheY-like_superfamily"/>
</dbReference>
<dbReference type="Pfam" id="PF02518">
    <property type="entry name" value="HATPase_c"/>
    <property type="match status" value="1"/>
</dbReference>
<dbReference type="AlphaFoldDB" id="A0A0A0EME2"/>
<evidence type="ECO:0000256" key="8">
    <source>
        <dbReference type="SAM" id="Phobius"/>
    </source>
</evidence>
<comment type="caution">
    <text evidence="11">The sequence shown here is derived from an EMBL/GenBank/DDBJ whole genome shotgun (WGS) entry which is preliminary data.</text>
</comment>
<dbReference type="eggNOG" id="COG3292">
    <property type="taxonomic scope" value="Bacteria"/>
</dbReference>
<evidence type="ECO:0000256" key="4">
    <source>
        <dbReference type="ARBA" id="ARBA00022679"/>
    </source>
</evidence>
<dbReference type="PROSITE" id="PS50110">
    <property type="entry name" value="RESPONSE_REGULATORY"/>
    <property type="match status" value="1"/>
</dbReference>
<gene>
    <name evidence="11" type="ORF">N792_09835</name>
</gene>
<dbReference type="Proteomes" id="UP000030017">
    <property type="component" value="Unassembled WGS sequence"/>
</dbReference>
<dbReference type="eggNOG" id="COG2205">
    <property type="taxonomic scope" value="Bacteria"/>
</dbReference>
<keyword evidence="6" id="KW-0902">Two-component regulatory system</keyword>
<dbReference type="CDD" id="cd16922">
    <property type="entry name" value="HATPase_EvgS-ArcB-TorS-like"/>
    <property type="match status" value="1"/>
</dbReference>
<dbReference type="PANTHER" id="PTHR43047">
    <property type="entry name" value="TWO-COMPONENT HISTIDINE PROTEIN KINASE"/>
    <property type="match status" value="1"/>
</dbReference>
<evidence type="ECO:0000313" key="12">
    <source>
        <dbReference type="Proteomes" id="UP000030017"/>
    </source>
</evidence>
<dbReference type="Gene3D" id="1.10.287.130">
    <property type="match status" value="1"/>
</dbReference>
<dbReference type="InterPro" id="IPR036890">
    <property type="entry name" value="HATPase_C_sf"/>
</dbReference>
<proteinExistence type="predicted"/>
<dbReference type="Pfam" id="PF00072">
    <property type="entry name" value="Response_reg"/>
    <property type="match status" value="1"/>
</dbReference>
<dbReference type="SUPFAM" id="SSF52172">
    <property type="entry name" value="CheY-like"/>
    <property type="match status" value="1"/>
</dbReference>
<dbReference type="InterPro" id="IPR036097">
    <property type="entry name" value="HisK_dim/P_sf"/>
</dbReference>
<keyword evidence="8" id="KW-0812">Transmembrane</keyword>
<feature type="domain" description="Response regulatory" evidence="10">
    <location>
        <begin position="1080"/>
        <end position="1194"/>
    </location>
</feature>
<dbReference type="PANTHER" id="PTHR43047:SF72">
    <property type="entry name" value="OSMOSENSING HISTIDINE PROTEIN KINASE SLN1"/>
    <property type="match status" value="1"/>
</dbReference>
<dbReference type="Pfam" id="PF07494">
    <property type="entry name" value="Reg_prop"/>
    <property type="match status" value="2"/>
</dbReference>
<dbReference type="InterPro" id="IPR003661">
    <property type="entry name" value="HisK_dim/P_dom"/>
</dbReference>
<dbReference type="Gene3D" id="3.40.50.2300">
    <property type="match status" value="1"/>
</dbReference>
<dbReference type="InterPro" id="IPR001789">
    <property type="entry name" value="Sig_transdc_resp-reg_receiver"/>
</dbReference>
<evidence type="ECO:0000313" key="11">
    <source>
        <dbReference type="EMBL" id="KGM51440.1"/>
    </source>
</evidence>
<dbReference type="STRING" id="1122185.N792_09835"/>
<dbReference type="EC" id="2.7.13.3" evidence="2"/>
<keyword evidence="4" id="KW-0808">Transferase</keyword>
<reference evidence="11 12" key="1">
    <citation type="submission" date="2013-08" db="EMBL/GenBank/DDBJ databases">
        <title>Genome sequencing of Lysobacter.</title>
        <authorList>
            <person name="Zhang S."/>
            <person name="Wang G."/>
        </authorList>
    </citation>
    <scope>NUCLEOTIDE SEQUENCE [LARGE SCALE GENOMIC DNA]</scope>
    <source>
        <strain evidence="11 12">Ko07</strain>
    </source>
</reference>
<dbReference type="InterPro" id="IPR011123">
    <property type="entry name" value="Y_Y_Y"/>
</dbReference>
<evidence type="ECO:0000256" key="1">
    <source>
        <dbReference type="ARBA" id="ARBA00000085"/>
    </source>
</evidence>
<comment type="catalytic activity">
    <reaction evidence="1">
        <text>ATP + protein L-histidine = ADP + protein N-phospho-L-histidine.</text>
        <dbReference type="EC" id="2.7.13.3"/>
    </reaction>
</comment>
<dbReference type="SUPFAM" id="SSF63829">
    <property type="entry name" value="Calcium-dependent phosphotriesterase"/>
    <property type="match status" value="3"/>
</dbReference>
<organism evidence="11 12">
    <name type="scientific">Lysobacter concretionis Ko07 = DSM 16239</name>
    <dbReference type="NCBI Taxonomy" id="1122185"/>
    <lineage>
        <taxon>Bacteria</taxon>
        <taxon>Pseudomonadati</taxon>
        <taxon>Pseudomonadota</taxon>
        <taxon>Gammaproteobacteria</taxon>
        <taxon>Lysobacterales</taxon>
        <taxon>Lysobacteraceae</taxon>
        <taxon>Novilysobacter</taxon>
    </lineage>
</organism>
<dbReference type="InterPro" id="IPR003594">
    <property type="entry name" value="HATPase_dom"/>
</dbReference>
<dbReference type="InterPro" id="IPR005467">
    <property type="entry name" value="His_kinase_dom"/>
</dbReference>
<dbReference type="GO" id="GO:0009927">
    <property type="term" value="F:histidine phosphotransfer kinase activity"/>
    <property type="evidence" value="ECO:0007669"/>
    <property type="project" value="TreeGrafter"/>
</dbReference>
<evidence type="ECO:0000259" key="9">
    <source>
        <dbReference type="PROSITE" id="PS50109"/>
    </source>
</evidence>
<dbReference type="Gene3D" id="3.30.565.10">
    <property type="entry name" value="Histidine kinase-like ATPase, C-terminal domain"/>
    <property type="match status" value="1"/>
</dbReference>
<keyword evidence="8" id="KW-1133">Transmembrane helix</keyword>
<keyword evidence="3 7" id="KW-0597">Phosphoprotein</keyword>
<dbReference type="SMART" id="SM00388">
    <property type="entry name" value="HisKA"/>
    <property type="match status" value="1"/>
</dbReference>
<dbReference type="Gene3D" id="2.130.10.10">
    <property type="entry name" value="YVTN repeat-like/Quinoprotein amine dehydrogenase"/>
    <property type="match status" value="2"/>
</dbReference>
<accession>A0A0A0EME2</accession>
<keyword evidence="12" id="KW-1185">Reference proteome</keyword>
<dbReference type="SMART" id="SM00387">
    <property type="entry name" value="HATPase_c"/>
    <property type="match status" value="1"/>
</dbReference>
<dbReference type="Pfam" id="PF07495">
    <property type="entry name" value="Y_Y_Y"/>
    <property type="match status" value="1"/>
</dbReference>
<evidence type="ECO:0000259" key="10">
    <source>
        <dbReference type="PROSITE" id="PS50110"/>
    </source>
</evidence>
<dbReference type="PRINTS" id="PR00344">
    <property type="entry name" value="BCTRLSENSOR"/>
</dbReference>
<dbReference type="CDD" id="cd00082">
    <property type="entry name" value="HisKA"/>
    <property type="match status" value="1"/>
</dbReference>
<feature type="domain" description="Histidine kinase" evidence="9">
    <location>
        <begin position="829"/>
        <end position="1048"/>
    </location>
</feature>
<dbReference type="SMART" id="SM00448">
    <property type="entry name" value="REC"/>
    <property type="match status" value="1"/>
</dbReference>
<dbReference type="EMBL" id="AVPS01000006">
    <property type="protein sequence ID" value="KGM51440.1"/>
    <property type="molecule type" value="Genomic_DNA"/>
</dbReference>
<dbReference type="InterPro" id="IPR011110">
    <property type="entry name" value="Reg_prop"/>
</dbReference>
<sequence length="1207" mass="130770">MRHTTAMATWVLTGLLAVFLAAFPTCPAAPARVPEIPSLRHIDVAAGLPSSNINSLKLDADGYLWLATTDGLARYDGVGMQVWRHVPGDPASLPVNYLTVVHVDPQNRIWVAPEGRGLSVLDPGRQGFRHYRQATHPQIGSDDVWAIASHQGALWFGSFGGGLHRLDADGTITRYRPDPAAPRSLPSDVVLSLAVDAADRLWVGTTKGIARWTGVDFERIALPEENPAPMIFSISPVGDDIWVGAGNGVFRRLDAGGWHRPAWSGMFEYPNAVFSVLAGPDDELWLASHRQLWRVASGGVPVPVPIRAKGPVLPIYEMIRQANGAMWFPVPGVGLGYLQPDWRRIAQFSRERDGLAAELYPGVAPAREGGVWLAGERAELERLDSGGRVLPVDEAVQAQLEGARAMSILEDGAGRLWLGQARGVVRIDRDGSVRRWHRGSADDATLGGPLDLLRLAPDGSLWMSFAGAGVQQRDAASGRVLATMATGPEQGLGVGDNEALDFDAEGRLWIAGSEGLRRWNPVARKLEQVDGIDGEGRVFAFQFEGPDGLWLQRLSGLEHYRRGDGGWQRVAQVGVGQGIPAVEAAGLQIDGQGRVWMSSLRGLFRWDPQENHTRPFGLSDGLGSQEFVDRTLVMTPHGVLVSALADGGVVMIDTLAADPAPIRPALHWDQVEVRRDGRWESLDRTQPLALMPHDRELRVQLRLLAYDKPQANRYFTWLDGYDPGWVDHGAQGERVFTGLPAGDYTLRARAVDAAGNAAPEQALRFQVLPPWWYTGWALAGFLAVAALLLWWGIDVYRAQLRRRQDWQRAEHEREVAREASVAKTRFLATLGHEVRTPMTGVLGMSELLLGTALDPQQRSYTRSIHRAGEHLLRLVNDALDLARIESGKLDLADEAFDLHALMDELAEMAAPMARVRGLTFVAERDDNTPRGVRGDPVRVRQILLNLLGNAIKFTERGTIRLGVAGGGDDGGVVFRVIDTGPGLNDEQISRLFLRFEQADGVRTAARYGGSGLGLAICQELAAGMGGVISVQSAPGKGARFEVRLPLAEAALPEQADAELVDAERVEGSPHSSARAGHGLSLLLVEDDPIVAEVLVDLLRAQGHRVVHAAHGLAALAESATSHFDAALLDLDLPGLDGLALARQLRAQGFVQPLIAITARADTDAEAQALAAGFDRFVRKPVTGGMLRDLLVAQESKSGPVSEAEQMS</sequence>
<dbReference type="InterPro" id="IPR004358">
    <property type="entry name" value="Sig_transdc_His_kin-like_C"/>
</dbReference>
<evidence type="ECO:0000256" key="7">
    <source>
        <dbReference type="PROSITE-ProRule" id="PRU00169"/>
    </source>
</evidence>
<evidence type="ECO:0000256" key="5">
    <source>
        <dbReference type="ARBA" id="ARBA00022777"/>
    </source>
</evidence>
<keyword evidence="8" id="KW-0472">Membrane</keyword>
<dbReference type="InterPro" id="IPR013783">
    <property type="entry name" value="Ig-like_fold"/>
</dbReference>
<dbReference type="FunFam" id="3.30.565.10:FF:000010">
    <property type="entry name" value="Sensor histidine kinase RcsC"/>
    <property type="match status" value="1"/>
</dbReference>
<feature type="transmembrane region" description="Helical" evidence="8">
    <location>
        <begin position="771"/>
        <end position="793"/>
    </location>
</feature>
<keyword evidence="5" id="KW-0418">Kinase</keyword>
<dbReference type="FunFam" id="1.10.287.130:FF:000028">
    <property type="entry name" value="Hybrid signal transduction histidine kinase"/>
    <property type="match status" value="1"/>
</dbReference>
<dbReference type="GO" id="GO:0000155">
    <property type="term" value="F:phosphorelay sensor kinase activity"/>
    <property type="evidence" value="ECO:0007669"/>
    <property type="project" value="InterPro"/>
</dbReference>
<feature type="modified residue" description="4-aspartylphosphate" evidence="7">
    <location>
        <position position="1129"/>
    </location>
</feature>
<dbReference type="SUPFAM" id="SSF47384">
    <property type="entry name" value="Homodimeric domain of signal transducing histidine kinase"/>
    <property type="match status" value="1"/>
</dbReference>
<dbReference type="SUPFAM" id="SSF55874">
    <property type="entry name" value="ATPase domain of HSP90 chaperone/DNA topoisomerase II/histidine kinase"/>
    <property type="match status" value="1"/>
</dbReference>
<evidence type="ECO:0000256" key="6">
    <source>
        <dbReference type="ARBA" id="ARBA00023012"/>
    </source>
</evidence>
<dbReference type="InterPro" id="IPR015943">
    <property type="entry name" value="WD40/YVTN_repeat-like_dom_sf"/>
</dbReference>
<protein>
    <recommendedName>
        <fullName evidence="2">histidine kinase</fullName>
        <ecNumber evidence="2">2.7.13.3</ecNumber>
    </recommendedName>
</protein>
<dbReference type="Gene3D" id="2.60.40.10">
    <property type="entry name" value="Immunoglobulins"/>
    <property type="match status" value="1"/>
</dbReference>